<proteinExistence type="predicted"/>
<comment type="caution">
    <text evidence="3">The sequence shown here is derived from an EMBL/GenBank/DDBJ whole genome shotgun (WGS) entry which is preliminary data.</text>
</comment>
<name>A0AAN8X0N9_HALRR</name>
<dbReference type="CDD" id="cd00105">
    <property type="entry name" value="KH-I"/>
    <property type="match status" value="1"/>
</dbReference>
<dbReference type="AlphaFoldDB" id="A0AAN8X0N9"/>
<sequence length="106" mass="12222">MSKIRAFEDELSTFSLETIDWPKQDKGYIIGKHGSQKNKIEKENDVHVHYGSESDLIDTITVTIVGQQCNIEKAKKYIENLREMCLENQGEKCPSNEKGNKCIKFR</sequence>
<reference evidence="3 4" key="1">
    <citation type="submission" date="2023-11" db="EMBL/GenBank/DDBJ databases">
        <title>Halocaridina rubra genome assembly.</title>
        <authorList>
            <person name="Smith C."/>
        </authorList>
    </citation>
    <scope>NUCLEOTIDE SEQUENCE [LARGE SCALE GENOMIC DNA]</scope>
    <source>
        <strain evidence="3">EP-1</strain>
        <tissue evidence="3">Whole</tissue>
    </source>
</reference>
<keyword evidence="1" id="KW-0694">RNA-binding</keyword>
<dbReference type="PROSITE" id="PS50084">
    <property type="entry name" value="KH_TYPE_1"/>
    <property type="match status" value="1"/>
</dbReference>
<dbReference type="EMBL" id="JAXCGZ010010071">
    <property type="protein sequence ID" value="KAK7075841.1"/>
    <property type="molecule type" value="Genomic_DNA"/>
</dbReference>
<accession>A0AAN8X0N9</accession>
<evidence type="ECO:0000256" key="1">
    <source>
        <dbReference type="PROSITE-ProRule" id="PRU00117"/>
    </source>
</evidence>
<dbReference type="InterPro" id="IPR004088">
    <property type="entry name" value="KH_dom_type_1"/>
</dbReference>
<dbReference type="Gene3D" id="3.30.1370.10">
    <property type="entry name" value="K Homology domain, type 1"/>
    <property type="match status" value="1"/>
</dbReference>
<dbReference type="InterPro" id="IPR004087">
    <property type="entry name" value="KH_dom"/>
</dbReference>
<protein>
    <recommendedName>
        <fullName evidence="2">K Homology domain-containing protein</fullName>
    </recommendedName>
</protein>
<dbReference type="SUPFAM" id="SSF54791">
    <property type="entry name" value="Eukaryotic type KH-domain (KH-domain type I)"/>
    <property type="match status" value="1"/>
</dbReference>
<evidence type="ECO:0000313" key="3">
    <source>
        <dbReference type="EMBL" id="KAK7075841.1"/>
    </source>
</evidence>
<dbReference type="InterPro" id="IPR036612">
    <property type="entry name" value="KH_dom_type_1_sf"/>
</dbReference>
<dbReference type="SMART" id="SM00322">
    <property type="entry name" value="KH"/>
    <property type="match status" value="1"/>
</dbReference>
<dbReference type="GO" id="GO:0003723">
    <property type="term" value="F:RNA binding"/>
    <property type="evidence" value="ECO:0007669"/>
    <property type="project" value="UniProtKB-UniRule"/>
</dbReference>
<keyword evidence="4" id="KW-1185">Reference proteome</keyword>
<dbReference type="GO" id="GO:0010468">
    <property type="term" value="P:regulation of gene expression"/>
    <property type="evidence" value="ECO:0007669"/>
    <property type="project" value="UniProtKB-ARBA"/>
</dbReference>
<organism evidence="3 4">
    <name type="scientific">Halocaridina rubra</name>
    <name type="common">Hawaiian red shrimp</name>
    <dbReference type="NCBI Taxonomy" id="373956"/>
    <lineage>
        <taxon>Eukaryota</taxon>
        <taxon>Metazoa</taxon>
        <taxon>Ecdysozoa</taxon>
        <taxon>Arthropoda</taxon>
        <taxon>Crustacea</taxon>
        <taxon>Multicrustacea</taxon>
        <taxon>Malacostraca</taxon>
        <taxon>Eumalacostraca</taxon>
        <taxon>Eucarida</taxon>
        <taxon>Decapoda</taxon>
        <taxon>Pleocyemata</taxon>
        <taxon>Caridea</taxon>
        <taxon>Atyoidea</taxon>
        <taxon>Atyidae</taxon>
        <taxon>Halocaridina</taxon>
    </lineage>
</organism>
<evidence type="ECO:0000259" key="2">
    <source>
        <dbReference type="SMART" id="SM00322"/>
    </source>
</evidence>
<feature type="domain" description="K Homology" evidence="2">
    <location>
        <begin position="13"/>
        <end position="83"/>
    </location>
</feature>
<gene>
    <name evidence="3" type="ORF">SK128_027114</name>
</gene>
<dbReference type="Proteomes" id="UP001381693">
    <property type="component" value="Unassembled WGS sequence"/>
</dbReference>
<evidence type="ECO:0000313" key="4">
    <source>
        <dbReference type="Proteomes" id="UP001381693"/>
    </source>
</evidence>
<dbReference type="Pfam" id="PF00013">
    <property type="entry name" value="KH_1"/>
    <property type="match status" value="1"/>
</dbReference>